<protein>
    <submittedName>
        <fullName evidence="1">Uncharacterized protein</fullName>
    </submittedName>
</protein>
<reference evidence="1" key="2">
    <citation type="journal article" date="2024" name="Plant">
        <title>Genomic evolution and insights into agronomic trait innovations of Sesamum species.</title>
        <authorList>
            <person name="Miao H."/>
            <person name="Wang L."/>
            <person name="Qu L."/>
            <person name="Liu H."/>
            <person name="Sun Y."/>
            <person name="Le M."/>
            <person name="Wang Q."/>
            <person name="Wei S."/>
            <person name="Zheng Y."/>
            <person name="Lin W."/>
            <person name="Duan Y."/>
            <person name="Cao H."/>
            <person name="Xiong S."/>
            <person name="Wang X."/>
            <person name="Wei L."/>
            <person name="Li C."/>
            <person name="Ma Q."/>
            <person name="Ju M."/>
            <person name="Zhao R."/>
            <person name="Li G."/>
            <person name="Mu C."/>
            <person name="Tian Q."/>
            <person name="Mei H."/>
            <person name="Zhang T."/>
            <person name="Gao T."/>
            <person name="Zhang H."/>
        </authorList>
    </citation>
    <scope>NUCLEOTIDE SEQUENCE</scope>
    <source>
        <strain evidence="1">KEN1</strain>
    </source>
</reference>
<sequence>MERLNGRPMVENENAIERTHDINTVRITVTGLVEPDITGCLLDISYLLMMHLLTWRSSSGDNLQAGRCK</sequence>
<dbReference type="EMBL" id="JACGWN010000002">
    <property type="protein sequence ID" value="KAL0460686.1"/>
    <property type="molecule type" value="Genomic_DNA"/>
</dbReference>
<organism evidence="1">
    <name type="scientific">Sesamum latifolium</name>
    <dbReference type="NCBI Taxonomy" id="2727402"/>
    <lineage>
        <taxon>Eukaryota</taxon>
        <taxon>Viridiplantae</taxon>
        <taxon>Streptophyta</taxon>
        <taxon>Embryophyta</taxon>
        <taxon>Tracheophyta</taxon>
        <taxon>Spermatophyta</taxon>
        <taxon>Magnoliopsida</taxon>
        <taxon>eudicotyledons</taxon>
        <taxon>Gunneridae</taxon>
        <taxon>Pentapetalae</taxon>
        <taxon>asterids</taxon>
        <taxon>lamiids</taxon>
        <taxon>Lamiales</taxon>
        <taxon>Pedaliaceae</taxon>
        <taxon>Sesamum</taxon>
    </lineage>
</organism>
<name>A0AAW2Y529_9LAMI</name>
<evidence type="ECO:0000313" key="1">
    <source>
        <dbReference type="EMBL" id="KAL0460686.1"/>
    </source>
</evidence>
<comment type="caution">
    <text evidence="1">The sequence shown here is derived from an EMBL/GenBank/DDBJ whole genome shotgun (WGS) entry which is preliminary data.</text>
</comment>
<gene>
    <name evidence="1" type="ORF">Slati_0695800</name>
</gene>
<proteinExistence type="predicted"/>
<accession>A0AAW2Y529</accession>
<reference evidence="1" key="1">
    <citation type="submission" date="2020-06" db="EMBL/GenBank/DDBJ databases">
        <authorList>
            <person name="Li T."/>
            <person name="Hu X."/>
            <person name="Zhang T."/>
            <person name="Song X."/>
            <person name="Zhang H."/>
            <person name="Dai N."/>
            <person name="Sheng W."/>
            <person name="Hou X."/>
            <person name="Wei L."/>
        </authorList>
    </citation>
    <scope>NUCLEOTIDE SEQUENCE</scope>
    <source>
        <strain evidence="1">KEN1</strain>
        <tissue evidence="1">Leaf</tissue>
    </source>
</reference>
<dbReference type="AlphaFoldDB" id="A0AAW2Y529"/>